<proteinExistence type="predicted"/>
<keyword evidence="1" id="KW-0812">Transmembrane</keyword>
<feature type="transmembrane region" description="Helical" evidence="1">
    <location>
        <begin position="144"/>
        <end position="163"/>
    </location>
</feature>
<keyword evidence="3" id="KW-1185">Reference proteome</keyword>
<dbReference type="Proteomes" id="UP000192980">
    <property type="component" value="Unassembled WGS sequence"/>
</dbReference>
<sequence length="169" mass="18232">MARVILYLMICGLISSCGLFKRTEKATFTSKAGYSIERKDEVKGEVHSTLSTLEARETDRQSYSDGEHEITADEVHVDAAGNVSAKGGVSYKGKIKAGQTGKEKETFANTSTVDSNVTSTISENASNREVVKTTENKAEPSGQGIIYGAIAVLIVVLGVMYYLGIKRKK</sequence>
<keyword evidence="1" id="KW-0472">Membrane</keyword>
<reference evidence="2 3" key="1">
    <citation type="submission" date="2017-04" db="EMBL/GenBank/DDBJ databases">
        <authorList>
            <person name="Afonso C.L."/>
            <person name="Miller P.J."/>
            <person name="Scott M.A."/>
            <person name="Spackman E."/>
            <person name="Goraichik I."/>
            <person name="Dimitrov K.M."/>
            <person name="Suarez D.L."/>
            <person name="Swayne D.E."/>
        </authorList>
    </citation>
    <scope>NUCLEOTIDE SEQUENCE [LARGE SCALE GENOMIC DNA]</scope>
    <source>
        <strain evidence="2 3">DSM 22418</strain>
    </source>
</reference>
<accession>A0A1X7JW73</accession>
<gene>
    <name evidence="2" type="ORF">SAMN05660862_2258</name>
</gene>
<name>A0A1X7JW73_9SPHI</name>
<organism evidence="2 3">
    <name type="scientific">Sphingobacterium psychroaquaticum</name>
    <dbReference type="NCBI Taxonomy" id="561061"/>
    <lineage>
        <taxon>Bacteria</taxon>
        <taxon>Pseudomonadati</taxon>
        <taxon>Bacteroidota</taxon>
        <taxon>Sphingobacteriia</taxon>
        <taxon>Sphingobacteriales</taxon>
        <taxon>Sphingobacteriaceae</taxon>
        <taxon>Sphingobacterium</taxon>
    </lineage>
</organism>
<dbReference type="EMBL" id="FXAU01000003">
    <property type="protein sequence ID" value="SMG32507.1"/>
    <property type="molecule type" value="Genomic_DNA"/>
</dbReference>
<evidence type="ECO:0000313" key="3">
    <source>
        <dbReference type="Proteomes" id="UP000192980"/>
    </source>
</evidence>
<dbReference type="OrthoDB" id="716812at2"/>
<dbReference type="STRING" id="561061.SAMN05660862_2258"/>
<protein>
    <submittedName>
        <fullName evidence="2">Uncharacterized protein</fullName>
    </submittedName>
</protein>
<evidence type="ECO:0000256" key="1">
    <source>
        <dbReference type="SAM" id="Phobius"/>
    </source>
</evidence>
<dbReference type="PROSITE" id="PS51257">
    <property type="entry name" value="PROKAR_LIPOPROTEIN"/>
    <property type="match status" value="1"/>
</dbReference>
<keyword evidence="1" id="KW-1133">Transmembrane helix</keyword>
<evidence type="ECO:0000313" key="2">
    <source>
        <dbReference type="EMBL" id="SMG32507.1"/>
    </source>
</evidence>
<dbReference type="AlphaFoldDB" id="A0A1X7JW73"/>
<dbReference type="RefSeq" id="WP_144036552.1">
    <property type="nucleotide sequence ID" value="NZ_FXAU01000003.1"/>
</dbReference>